<gene>
    <name evidence="2" type="primary">X975_26772</name>
    <name evidence="2" type="ORF">CDAR_217041</name>
</gene>
<organism evidence="2 3">
    <name type="scientific">Caerostris darwini</name>
    <dbReference type="NCBI Taxonomy" id="1538125"/>
    <lineage>
        <taxon>Eukaryota</taxon>
        <taxon>Metazoa</taxon>
        <taxon>Ecdysozoa</taxon>
        <taxon>Arthropoda</taxon>
        <taxon>Chelicerata</taxon>
        <taxon>Arachnida</taxon>
        <taxon>Araneae</taxon>
        <taxon>Araneomorphae</taxon>
        <taxon>Entelegynae</taxon>
        <taxon>Araneoidea</taxon>
        <taxon>Araneidae</taxon>
        <taxon>Caerostris</taxon>
    </lineage>
</organism>
<sequence>MYVTIAFHYDTVNEDVYIMQPKGYQGESRENLSCHLKKTLYGLKQSDRKWNKYFDSFLKDFGLSHSKHNPYIYFHQEKLLYFGLYILIIGKKDTIDSFKLEIMKTIKDKDLGKASDILSVGISRHEDGSIALDQTPNIEDVLGTCKATDVKGASIPLNPSMKHCNIKKRNEIQSSQALGIILYLTCGTHPDIIFNTSLMEYLQIFNGEKNKLRKLISSTSQNENCSFKSKRHKL</sequence>
<evidence type="ECO:0000313" key="3">
    <source>
        <dbReference type="Proteomes" id="UP001054837"/>
    </source>
</evidence>
<evidence type="ECO:0000313" key="2">
    <source>
        <dbReference type="EMBL" id="GIY61300.1"/>
    </source>
</evidence>
<dbReference type="EMBL" id="BPLQ01011932">
    <property type="protein sequence ID" value="GIY61300.1"/>
    <property type="molecule type" value="Genomic_DNA"/>
</dbReference>
<reference evidence="2 3" key="1">
    <citation type="submission" date="2021-06" db="EMBL/GenBank/DDBJ databases">
        <title>Caerostris darwini draft genome.</title>
        <authorList>
            <person name="Kono N."/>
            <person name="Arakawa K."/>
        </authorList>
    </citation>
    <scope>NUCLEOTIDE SEQUENCE [LARGE SCALE GENOMIC DNA]</scope>
</reference>
<dbReference type="Pfam" id="PF07727">
    <property type="entry name" value="RVT_2"/>
    <property type="match status" value="1"/>
</dbReference>
<comment type="caution">
    <text evidence="2">The sequence shown here is derived from an EMBL/GenBank/DDBJ whole genome shotgun (WGS) entry which is preliminary data.</text>
</comment>
<dbReference type="Proteomes" id="UP001054837">
    <property type="component" value="Unassembled WGS sequence"/>
</dbReference>
<protein>
    <submittedName>
        <fullName evidence="2">Retrovirus-related Pol polyprotein from transposon TNT 1-94</fullName>
    </submittedName>
</protein>
<accession>A0AAV4UTS3</accession>
<proteinExistence type="predicted"/>
<feature type="domain" description="Reverse transcriptase Ty1/copia-type" evidence="1">
    <location>
        <begin position="1"/>
        <end position="157"/>
    </location>
</feature>
<name>A0AAV4UTS3_9ARAC</name>
<dbReference type="InterPro" id="IPR013103">
    <property type="entry name" value="RVT_2"/>
</dbReference>
<keyword evidence="3" id="KW-1185">Reference proteome</keyword>
<dbReference type="AlphaFoldDB" id="A0AAV4UTS3"/>
<evidence type="ECO:0000259" key="1">
    <source>
        <dbReference type="Pfam" id="PF07727"/>
    </source>
</evidence>